<organism evidence="1">
    <name type="scientific">Triticum urartu</name>
    <name type="common">Red wild einkorn</name>
    <name type="synonym">Crithodium urartu</name>
    <dbReference type="NCBI Taxonomy" id="4572"/>
    <lineage>
        <taxon>Eukaryota</taxon>
        <taxon>Viridiplantae</taxon>
        <taxon>Streptophyta</taxon>
        <taxon>Embryophyta</taxon>
        <taxon>Tracheophyta</taxon>
        <taxon>Spermatophyta</taxon>
        <taxon>Magnoliopsida</taxon>
        <taxon>Liliopsida</taxon>
        <taxon>Poales</taxon>
        <taxon>Poaceae</taxon>
        <taxon>BOP clade</taxon>
        <taxon>Pooideae</taxon>
        <taxon>Triticodae</taxon>
        <taxon>Triticeae</taxon>
        <taxon>Triticinae</taxon>
        <taxon>Triticum</taxon>
    </lineage>
</organism>
<gene>
    <name evidence="1" type="ORF">TRIUR3_26346</name>
</gene>
<name>M7YJ79_TRIUA</name>
<sequence>MVVEGVAWGISVAGWIMSPIISKLLDKALSYCKFDKEETLQRLLTDVLPRLALTLEAVEDIHHRKFFEEMVRGLKSAFFDMEYILADLEYIRHQKKLDNQKSLLQKREKKKAQNGFGC</sequence>
<evidence type="ECO:0008006" key="2">
    <source>
        <dbReference type="Google" id="ProtNLM"/>
    </source>
</evidence>
<reference evidence="1" key="1">
    <citation type="journal article" date="2013" name="Nature">
        <title>Draft genome of the wheat A-genome progenitor Triticum urartu.</title>
        <authorList>
            <person name="Ling H.Q."/>
            <person name="Zhao S."/>
            <person name="Liu D."/>
            <person name="Wang J."/>
            <person name="Sun H."/>
            <person name="Zhang C."/>
            <person name="Fan H."/>
            <person name="Li D."/>
            <person name="Dong L."/>
            <person name="Tao Y."/>
            <person name="Gao C."/>
            <person name="Wu H."/>
            <person name="Li Y."/>
            <person name="Cui Y."/>
            <person name="Guo X."/>
            <person name="Zheng S."/>
            <person name="Wang B."/>
            <person name="Yu K."/>
            <person name="Liang Q."/>
            <person name="Yang W."/>
            <person name="Lou X."/>
            <person name="Chen J."/>
            <person name="Feng M."/>
            <person name="Jian J."/>
            <person name="Zhang X."/>
            <person name="Luo G."/>
            <person name="Jiang Y."/>
            <person name="Liu J."/>
            <person name="Wang Z."/>
            <person name="Sha Y."/>
            <person name="Zhang B."/>
            <person name="Wu H."/>
            <person name="Tang D."/>
            <person name="Shen Q."/>
            <person name="Xue P."/>
            <person name="Zou S."/>
            <person name="Wang X."/>
            <person name="Liu X."/>
            <person name="Wang F."/>
            <person name="Yang Y."/>
            <person name="An X."/>
            <person name="Dong Z."/>
            <person name="Zhang K."/>
            <person name="Zhang X."/>
            <person name="Luo M.C."/>
            <person name="Dvorak J."/>
            <person name="Tong Y."/>
            <person name="Wang J."/>
            <person name="Yang H."/>
            <person name="Li Z."/>
            <person name="Wang D."/>
            <person name="Zhang A."/>
            <person name="Wang J."/>
        </authorList>
    </citation>
    <scope>NUCLEOTIDE SEQUENCE</scope>
</reference>
<proteinExistence type="predicted"/>
<evidence type="ECO:0000313" key="1">
    <source>
        <dbReference type="EMBL" id="EMS46896.1"/>
    </source>
</evidence>
<dbReference type="EMBL" id="KD268055">
    <property type="protein sequence ID" value="EMS46896.1"/>
    <property type="molecule type" value="Genomic_DNA"/>
</dbReference>
<dbReference type="AlphaFoldDB" id="M7YJ79"/>
<dbReference type="OMA" id="DMEYILA"/>
<protein>
    <recommendedName>
        <fullName evidence="2">Rx N-terminal domain-containing protein</fullName>
    </recommendedName>
</protein>
<accession>M7YJ79</accession>